<comment type="caution">
    <text evidence="2">The sequence shown here is derived from an EMBL/GenBank/DDBJ whole genome shotgun (WGS) entry which is preliminary data.</text>
</comment>
<reference evidence="2 3" key="1">
    <citation type="journal article" date="2014" name="PLoS Genet.">
        <title>Phylogenetically driven sequencing of extremely halophilic archaea reveals strategies for static and dynamic osmo-response.</title>
        <authorList>
            <person name="Becker E.A."/>
            <person name="Seitzer P.M."/>
            <person name="Tritt A."/>
            <person name="Larsen D."/>
            <person name="Krusor M."/>
            <person name="Yao A.I."/>
            <person name="Wu D."/>
            <person name="Madern D."/>
            <person name="Eisen J.A."/>
            <person name="Darling A.E."/>
            <person name="Facciotti M.T."/>
        </authorList>
    </citation>
    <scope>NUCLEOTIDE SEQUENCE [LARGE SCALE GENOMIC DNA]</scope>
    <source>
        <strain evidence="2 3">JCM 14663</strain>
    </source>
</reference>
<evidence type="ECO:0000313" key="3">
    <source>
        <dbReference type="Proteomes" id="UP000011592"/>
    </source>
</evidence>
<evidence type="ECO:0000256" key="1">
    <source>
        <dbReference type="SAM" id="MobiDB-lite"/>
    </source>
</evidence>
<dbReference type="EMBL" id="AOIJ01000086">
    <property type="protein sequence ID" value="ELY75431.1"/>
    <property type="molecule type" value="Genomic_DNA"/>
</dbReference>
<evidence type="ECO:0000313" key="2">
    <source>
        <dbReference type="EMBL" id="ELY75431.1"/>
    </source>
</evidence>
<proteinExistence type="predicted"/>
<feature type="region of interest" description="Disordered" evidence="1">
    <location>
        <begin position="1"/>
        <end position="40"/>
    </location>
</feature>
<organism evidence="2 3">
    <name type="scientific">Natrinema gari JCM 14663</name>
    <dbReference type="NCBI Taxonomy" id="1230459"/>
    <lineage>
        <taxon>Archaea</taxon>
        <taxon>Methanobacteriati</taxon>
        <taxon>Methanobacteriota</taxon>
        <taxon>Stenosarchaea group</taxon>
        <taxon>Halobacteria</taxon>
        <taxon>Halobacteriales</taxon>
        <taxon>Natrialbaceae</taxon>
        <taxon>Natrinema</taxon>
    </lineage>
</organism>
<accession>L9YP31</accession>
<gene>
    <name evidence="2" type="ORF">C486_19553</name>
</gene>
<dbReference type="Proteomes" id="UP000011592">
    <property type="component" value="Unassembled WGS sequence"/>
</dbReference>
<dbReference type="PATRIC" id="fig|1230459.4.peg.3871"/>
<dbReference type="AlphaFoldDB" id="L9YP31"/>
<name>L9YP31_9EURY</name>
<sequence length="40" mass="4251">MGDAFRGVDGVFSVTDDATDRRGSTPPNRGVPIDIEATTR</sequence>
<protein>
    <submittedName>
        <fullName evidence="2">Uncharacterized protein</fullName>
    </submittedName>
</protein>
<keyword evidence="3" id="KW-1185">Reference proteome</keyword>